<evidence type="ECO:0000313" key="1">
    <source>
        <dbReference type="EMBL" id="RUS80902.1"/>
    </source>
</evidence>
<comment type="caution">
    <text evidence="1">The sequence shown here is derived from an EMBL/GenBank/DDBJ whole genome shotgun (WGS) entry which is preliminary data.</text>
</comment>
<dbReference type="AlphaFoldDB" id="A0A433TH17"/>
<evidence type="ECO:0000313" key="2">
    <source>
        <dbReference type="Proteomes" id="UP000271974"/>
    </source>
</evidence>
<proteinExistence type="predicted"/>
<reference evidence="1 2" key="1">
    <citation type="submission" date="2019-01" db="EMBL/GenBank/DDBJ databases">
        <title>A draft genome assembly of the solar-powered sea slug Elysia chlorotica.</title>
        <authorList>
            <person name="Cai H."/>
            <person name="Li Q."/>
            <person name="Fang X."/>
            <person name="Li J."/>
            <person name="Curtis N.E."/>
            <person name="Altenburger A."/>
            <person name="Shibata T."/>
            <person name="Feng M."/>
            <person name="Maeda T."/>
            <person name="Schwartz J.A."/>
            <person name="Shigenobu S."/>
            <person name="Lundholm N."/>
            <person name="Nishiyama T."/>
            <person name="Yang H."/>
            <person name="Hasebe M."/>
            <person name="Li S."/>
            <person name="Pierce S.K."/>
            <person name="Wang J."/>
        </authorList>
    </citation>
    <scope>NUCLEOTIDE SEQUENCE [LARGE SCALE GENOMIC DNA]</scope>
    <source>
        <strain evidence="1">EC2010</strain>
        <tissue evidence="1">Whole organism of an adult</tissue>
    </source>
</reference>
<dbReference type="EMBL" id="RQTK01000367">
    <property type="protein sequence ID" value="RUS80902.1"/>
    <property type="molecule type" value="Genomic_DNA"/>
</dbReference>
<protein>
    <recommendedName>
        <fullName evidence="3">Ig-like domain-containing protein</fullName>
    </recommendedName>
</protein>
<organism evidence="1 2">
    <name type="scientific">Elysia chlorotica</name>
    <name type="common">Eastern emerald elysia</name>
    <name type="synonym">Sea slug</name>
    <dbReference type="NCBI Taxonomy" id="188477"/>
    <lineage>
        <taxon>Eukaryota</taxon>
        <taxon>Metazoa</taxon>
        <taxon>Spiralia</taxon>
        <taxon>Lophotrochozoa</taxon>
        <taxon>Mollusca</taxon>
        <taxon>Gastropoda</taxon>
        <taxon>Heterobranchia</taxon>
        <taxon>Euthyneura</taxon>
        <taxon>Panpulmonata</taxon>
        <taxon>Sacoglossa</taxon>
        <taxon>Placobranchoidea</taxon>
        <taxon>Plakobranchidae</taxon>
        <taxon>Elysia</taxon>
    </lineage>
</organism>
<keyword evidence="2" id="KW-1185">Reference proteome</keyword>
<dbReference type="InterPro" id="IPR036179">
    <property type="entry name" value="Ig-like_dom_sf"/>
</dbReference>
<sequence>FANTTVLLFGRNRRRQTVNFFYPSGIQLTPQKNCVFICQSDVVCMIVLVDTFSYSSPGSIITITKMTDTSILVLTLLLAMGLGSAQGCGSVLEGSITAVRCNVTGAFSSLGIRVISPDASSRYLSVCYMNGTCTDKEPNSYQAELSLALAQTGKVNYLMVMKVGSVSRNDADLQCMIDGIISARCVIDVYVIPEKPVCEPPKFIQDGSMINIKCTADRVYPKARCIFTSETSVPASAVQVSHRPSSRHQGDQEVTCELRMPLTGYSAGNYYFRAAVQADVPTLSRDAFVHGDNISVQLSEVALESHIGNEAFEVDKGDFLVRTIQITGKPPPNRFLITVRTDKDSPPLNVEDSDYSLSYSSGSLMLELR</sequence>
<dbReference type="Proteomes" id="UP000271974">
    <property type="component" value="Unassembled WGS sequence"/>
</dbReference>
<dbReference type="OrthoDB" id="6201209at2759"/>
<name>A0A433TH17_ELYCH</name>
<gene>
    <name evidence="1" type="ORF">EGW08_011338</name>
</gene>
<feature type="non-terminal residue" evidence="1">
    <location>
        <position position="1"/>
    </location>
</feature>
<evidence type="ECO:0008006" key="3">
    <source>
        <dbReference type="Google" id="ProtNLM"/>
    </source>
</evidence>
<dbReference type="SUPFAM" id="SSF48726">
    <property type="entry name" value="Immunoglobulin"/>
    <property type="match status" value="1"/>
</dbReference>
<accession>A0A433TH17</accession>